<evidence type="ECO:0000313" key="3">
    <source>
        <dbReference type="Proteomes" id="UP000293162"/>
    </source>
</evidence>
<comment type="caution">
    <text evidence="2">The sequence shown here is derived from an EMBL/GenBank/DDBJ whole genome shotgun (WGS) entry which is preliminary data.</text>
</comment>
<evidence type="ECO:0008006" key="4">
    <source>
        <dbReference type="Google" id="ProtNLM"/>
    </source>
</evidence>
<keyword evidence="3" id="KW-1185">Reference proteome</keyword>
<keyword evidence="1" id="KW-0732">Signal</keyword>
<feature type="chain" id="PRO_5020329840" description="Outer membrane lipoprotein-sorting protein" evidence="1">
    <location>
        <begin position="21"/>
        <end position="241"/>
    </location>
</feature>
<sequence>MKKSIISIIAFAVSVSFAFAQTAQDVLNKYIEVTGGKSLWDGVNTYSMKQSYKSGAASDYDMDIKASFADGSMSKAKTILKRTFIYGIKGNEGWLKVPLGSGDKNTQYETKDLSAKEQENMRREIREVVLPFWDFQKKGYVATLVGSETLNGKKVNHVELSGKGVKYNLYFDEGTGLLNRRKLTLASGEVITEDYTNYATSPYGIKYPSESTYTSTADKRTVKVTTNIVFNDNISASAFAR</sequence>
<dbReference type="AlphaFoldDB" id="A0A4Q5LVM9"/>
<dbReference type="RefSeq" id="WP_130023325.1">
    <property type="nucleotide sequence ID" value="NZ_SEWF01000042.1"/>
</dbReference>
<reference evidence="2 3" key="1">
    <citation type="submission" date="2019-02" db="EMBL/GenBank/DDBJ databases">
        <title>Bacterial novel species Emticicia sp. 17J42-9 isolated from soil.</title>
        <authorList>
            <person name="Jung H.-Y."/>
        </authorList>
    </citation>
    <scope>NUCLEOTIDE SEQUENCE [LARGE SCALE GENOMIC DNA]</scope>
    <source>
        <strain evidence="2 3">17J42-9</strain>
    </source>
</reference>
<feature type="signal peptide" evidence="1">
    <location>
        <begin position="1"/>
        <end position="20"/>
    </location>
</feature>
<dbReference type="OrthoDB" id="943918at2"/>
<dbReference type="Gene3D" id="2.50.20.10">
    <property type="entry name" value="Lipoprotein localisation LolA/LolB/LppX"/>
    <property type="match status" value="1"/>
</dbReference>
<protein>
    <recommendedName>
        <fullName evidence="4">Outer membrane lipoprotein-sorting protein</fullName>
    </recommendedName>
</protein>
<evidence type="ECO:0000256" key="1">
    <source>
        <dbReference type="SAM" id="SignalP"/>
    </source>
</evidence>
<dbReference type="Proteomes" id="UP000293162">
    <property type="component" value="Unassembled WGS sequence"/>
</dbReference>
<dbReference type="EMBL" id="SEWF01000042">
    <property type="protein sequence ID" value="RYU93567.1"/>
    <property type="molecule type" value="Genomic_DNA"/>
</dbReference>
<name>A0A4Q5LVM9_9BACT</name>
<proteinExistence type="predicted"/>
<accession>A0A4Q5LVM9</accession>
<organism evidence="2 3">
    <name type="scientific">Emticicia agri</name>
    <dbReference type="NCBI Taxonomy" id="2492393"/>
    <lineage>
        <taxon>Bacteria</taxon>
        <taxon>Pseudomonadati</taxon>
        <taxon>Bacteroidota</taxon>
        <taxon>Cytophagia</taxon>
        <taxon>Cytophagales</taxon>
        <taxon>Leadbetterellaceae</taxon>
        <taxon>Emticicia</taxon>
    </lineage>
</organism>
<evidence type="ECO:0000313" key="2">
    <source>
        <dbReference type="EMBL" id="RYU93567.1"/>
    </source>
</evidence>
<gene>
    <name evidence="2" type="ORF">EWM59_21550</name>
</gene>